<gene>
    <name evidence="2" type="ORF">WKI299_LOCUS3148</name>
</gene>
<dbReference type="AlphaFoldDB" id="A0A816LYY6"/>
<protein>
    <submittedName>
        <fullName evidence="2">Uncharacterized protein</fullName>
    </submittedName>
</protein>
<accession>A0A816LYY6</accession>
<feature type="compositionally biased region" description="Polar residues" evidence="1">
    <location>
        <begin position="276"/>
        <end position="286"/>
    </location>
</feature>
<dbReference type="EMBL" id="CAJNRF010000531">
    <property type="protein sequence ID" value="CAF1967248.1"/>
    <property type="molecule type" value="Genomic_DNA"/>
</dbReference>
<sequence>MLALYEEEINETKKFSVRYDNPTQTYYVFYYGTDASLSDLILSYDLHNKQWNVDTSEHNKLFGKNLNDFFYNTNLSFEEQVRYIINYLDNYFIYQSKLRNTAKDINHHNTYTSSWLQRLRGMRRWASQDMIKEPAAVLQRYSAPEKSTSVNNNVEIISVKALAESYYTDDFNRNRTNTFTTLLQHSSELNQKQKTNKPSPIAELWLNAMTKQTSDFPKKIGNHVEEEKFKNLTEKFITHFAGTFQCNVGQQESVKVFENSEKKRRKQIDNSRRFSNEPTATNTQQVNSNDTNDETDDDESSEYDSHIAAQDMADLQQTAKETLKK</sequence>
<organism evidence="2 3">
    <name type="scientific">Rotaria magnacalcarata</name>
    <dbReference type="NCBI Taxonomy" id="392030"/>
    <lineage>
        <taxon>Eukaryota</taxon>
        <taxon>Metazoa</taxon>
        <taxon>Spiralia</taxon>
        <taxon>Gnathifera</taxon>
        <taxon>Rotifera</taxon>
        <taxon>Eurotatoria</taxon>
        <taxon>Bdelloidea</taxon>
        <taxon>Philodinida</taxon>
        <taxon>Philodinidae</taxon>
        <taxon>Rotaria</taxon>
    </lineage>
</organism>
<comment type="caution">
    <text evidence="2">The sequence shown here is derived from an EMBL/GenBank/DDBJ whole genome shotgun (WGS) entry which is preliminary data.</text>
</comment>
<reference evidence="2" key="1">
    <citation type="submission" date="2021-02" db="EMBL/GenBank/DDBJ databases">
        <authorList>
            <person name="Nowell W R."/>
        </authorList>
    </citation>
    <scope>NUCLEOTIDE SEQUENCE</scope>
</reference>
<evidence type="ECO:0000256" key="1">
    <source>
        <dbReference type="SAM" id="MobiDB-lite"/>
    </source>
</evidence>
<evidence type="ECO:0000313" key="3">
    <source>
        <dbReference type="Proteomes" id="UP000663856"/>
    </source>
</evidence>
<proteinExistence type="predicted"/>
<feature type="region of interest" description="Disordered" evidence="1">
    <location>
        <begin position="258"/>
        <end position="325"/>
    </location>
</feature>
<evidence type="ECO:0000313" key="2">
    <source>
        <dbReference type="EMBL" id="CAF1967248.1"/>
    </source>
</evidence>
<dbReference type="Proteomes" id="UP000663856">
    <property type="component" value="Unassembled WGS sequence"/>
</dbReference>
<name>A0A816LYY6_9BILA</name>
<feature type="compositionally biased region" description="Polar residues" evidence="1">
    <location>
        <begin position="315"/>
        <end position="325"/>
    </location>
</feature>
<feature type="compositionally biased region" description="Acidic residues" evidence="1">
    <location>
        <begin position="291"/>
        <end position="302"/>
    </location>
</feature>